<evidence type="ECO:0000259" key="2">
    <source>
        <dbReference type="Pfam" id="PF13649"/>
    </source>
</evidence>
<protein>
    <submittedName>
        <fullName evidence="3">Class I SAM-dependent methyltransferase</fullName>
    </submittedName>
</protein>
<dbReference type="InterPro" id="IPR029063">
    <property type="entry name" value="SAM-dependent_MTases_sf"/>
</dbReference>
<dbReference type="InterPro" id="IPR041698">
    <property type="entry name" value="Methyltransf_25"/>
</dbReference>
<accession>A0ABX7SSK4</accession>
<dbReference type="PANTHER" id="PTHR43861">
    <property type="entry name" value="TRANS-ACONITATE 2-METHYLTRANSFERASE-RELATED"/>
    <property type="match status" value="1"/>
</dbReference>
<name>A0ABX7SSK4_9CAUL</name>
<keyword evidence="4" id="KW-1185">Reference proteome</keyword>
<dbReference type="RefSeq" id="WP_207827109.1">
    <property type="nucleotide sequence ID" value="NZ_CP062006.1"/>
</dbReference>
<dbReference type="SUPFAM" id="SSF53335">
    <property type="entry name" value="S-adenosyl-L-methionine-dependent methyltransferases"/>
    <property type="match status" value="1"/>
</dbReference>
<evidence type="ECO:0000256" key="1">
    <source>
        <dbReference type="ARBA" id="ARBA00022679"/>
    </source>
</evidence>
<proteinExistence type="predicted"/>
<evidence type="ECO:0000313" key="4">
    <source>
        <dbReference type="Proteomes" id="UP000663942"/>
    </source>
</evidence>
<keyword evidence="3" id="KW-0489">Methyltransferase</keyword>
<organism evidence="3 4">
    <name type="scientific">Brevundimonas pondensis</name>
    <dbReference type="NCBI Taxonomy" id="2774189"/>
    <lineage>
        <taxon>Bacteria</taxon>
        <taxon>Pseudomonadati</taxon>
        <taxon>Pseudomonadota</taxon>
        <taxon>Alphaproteobacteria</taxon>
        <taxon>Caulobacterales</taxon>
        <taxon>Caulobacteraceae</taxon>
        <taxon>Brevundimonas</taxon>
    </lineage>
</organism>
<dbReference type="Proteomes" id="UP000663942">
    <property type="component" value="Chromosome"/>
</dbReference>
<gene>
    <name evidence="3" type="ORF">IFE19_08155</name>
</gene>
<reference evidence="3 4" key="1">
    <citation type="submission" date="2020-09" db="EMBL/GenBank/DDBJ databases">
        <title>Brevundimonas sp. LVF1 isolated from an oligotrophic pond in Goettingen, Germany.</title>
        <authorList>
            <person name="Friedrich I."/>
            <person name="Klassen A."/>
            <person name="Neubauer H."/>
            <person name="Schneider D."/>
            <person name="Hertel R."/>
            <person name="Daniel R."/>
        </authorList>
    </citation>
    <scope>NUCLEOTIDE SEQUENCE [LARGE SCALE GENOMIC DNA]</scope>
    <source>
        <strain evidence="3 4">LVF1</strain>
    </source>
</reference>
<dbReference type="CDD" id="cd02440">
    <property type="entry name" value="AdoMet_MTases"/>
    <property type="match status" value="1"/>
</dbReference>
<keyword evidence="1" id="KW-0808">Transferase</keyword>
<dbReference type="GO" id="GO:0032259">
    <property type="term" value="P:methylation"/>
    <property type="evidence" value="ECO:0007669"/>
    <property type="project" value="UniProtKB-KW"/>
</dbReference>
<dbReference type="Pfam" id="PF13649">
    <property type="entry name" value="Methyltransf_25"/>
    <property type="match status" value="1"/>
</dbReference>
<dbReference type="GO" id="GO:0008168">
    <property type="term" value="F:methyltransferase activity"/>
    <property type="evidence" value="ECO:0007669"/>
    <property type="project" value="UniProtKB-KW"/>
</dbReference>
<feature type="domain" description="Methyltransferase" evidence="2">
    <location>
        <begin position="81"/>
        <end position="165"/>
    </location>
</feature>
<dbReference type="EMBL" id="CP062006">
    <property type="protein sequence ID" value="QTC89280.1"/>
    <property type="molecule type" value="Genomic_DNA"/>
</dbReference>
<evidence type="ECO:0000313" key="3">
    <source>
        <dbReference type="EMBL" id="QTC89280.1"/>
    </source>
</evidence>
<sequence>MFRRLFQRDSSVAPLRDTDADWDRIARSDPYYGVLTDPRFRTENLTKEALAEFFKSGEGAVKQAAKRLKSRHADFAPASALDFGCGVGRLTRALAAMTGDAYGVDVAEAMLAEARQHAPTSAAFGRELPERAFDWIVSLIVFQHIPPERGYRLLEALLQRLAPGGFVTLQFALYRDPVHAGALGGRIVVDGGTARAVNAPVLHDLPKGEMVMFDYDLTVIVAILAAGGVTDLDLVHTNHGGFHGAFLYGRRAAS</sequence>
<dbReference type="Gene3D" id="3.40.50.150">
    <property type="entry name" value="Vaccinia Virus protein VP39"/>
    <property type="match status" value="1"/>
</dbReference>